<organism evidence="2 3">
    <name type="scientific">Arcobacter suis CECT 7833</name>
    <dbReference type="NCBI Taxonomy" id="663365"/>
    <lineage>
        <taxon>Bacteria</taxon>
        <taxon>Pseudomonadati</taxon>
        <taxon>Campylobacterota</taxon>
        <taxon>Epsilonproteobacteria</taxon>
        <taxon>Campylobacterales</taxon>
        <taxon>Arcobacteraceae</taxon>
        <taxon>Arcobacter</taxon>
    </lineage>
</organism>
<protein>
    <submittedName>
        <fullName evidence="2">Uncharacterized protein</fullName>
    </submittedName>
</protein>
<gene>
    <name evidence="2" type="ORF">ASUIS_0514</name>
</gene>
<feature type="transmembrane region" description="Helical" evidence="1">
    <location>
        <begin position="126"/>
        <end position="146"/>
    </location>
</feature>
<reference evidence="2 3" key="1">
    <citation type="submission" date="2018-08" db="EMBL/GenBank/DDBJ databases">
        <title>Complete genome of the Arcobacter suis type strain LMG 26152.</title>
        <authorList>
            <person name="Miller W.G."/>
            <person name="Yee E."/>
            <person name="Bono J.L."/>
        </authorList>
    </citation>
    <scope>NUCLEOTIDE SEQUENCE [LARGE SCALE GENOMIC DNA]</scope>
    <source>
        <strain evidence="2 3">CECT 7833</strain>
    </source>
</reference>
<keyword evidence="3" id="KW-1185">Reference proteome</keyword>
<dbReference type="RefSeq" id="WP_118885579.1">
    <property type="nucleotide sequence ID" value="NZ_CP032100.1"/>
</dbReference>
<keyword evidence="1" id="KW-1133">Transmembrane helix</keyword>
<evidence type="ECO:0000313" key="3">
    <source>
        <dbReference type="Proteomes" id="UP000263040"/>
    </source>
</evidence>
<dbReference type="EMBL" id="CP032100">
    <property type="protein sequence ID" value="AXX89020.1"/>
    <property type="molecule type" value="Genomic_DNA"/>
</dbReference>
<proteinExistence type="predicted"/>
<evidence type="ECO:0000256" key="1">
    <source>
        <dbReference type="SAM" id="Phobius"/>
    </source>
</evidence>
<dbReference type="Proteomes" id="UP000263040">
    <property type="component" value="Chromosome"/>
</dbReference>
<sequence>MKRFIYILFLITTYLHSHELMMNVIDNKDNTVTVIGGETIEGAMIKFESLQTGEVIFKQRLPQKSELTITIPNEPYQIVLDGGPGEKVIKDGINLKGENIDKSEINPTVIEKLTKAEHEVHEWDKLTTILFSIAFILLLLTIYFSARNSNKILLLLKENN</sequence>
<accession>A0AAD0SP94</accession>
<keyword evidence="1" id="KW-0812">Transmembrane</keyword>
<dbReference type="AlphaFoldDB" id="A0AAD0SP94"/>
<name>A0AAD0SP94_9BACT</name>
<keyword evidence="1" id="KW-0472">Membrane</keyword>
<evidence type="ECO:0000313" key="2">
    <source>
        <dbReference type="EMBL" id="AXX89020.1"/>
    </source>
</evidence>
<dbReference type="KEGG" id="asui:ASUIS_0514"/>